<protein>
    <recommendedName>
        <fullName evidence="4">Peptidoglycan binding domain-containing protein</fullName>
    </recommendedName>
</protein>
<reference evidence="3" key="1">
    <citation type="journal article" date="2019" name="Int. J. Syst. Evol. Microbiol.">
        <title>The Global Catalogue of Microorganisms (GCM) 10K type strain sequencing project: providing services to taxonomists for standard genome sequencing and annotation.</title>
        <authorList>
            <consortium name="The Broad Institute Genomics Platform"/>
            <consortium name="The Broad Institute Genome Sequencing Center for Infectious Disease"/>
            <person name="Wu L."/>
            <person name="Ma J."/>
        </authorList>
    </citation>
    <scope>NUCLEOTIDE SEQUENCE [LARGE SCALE GENOMIC DNA]</scope>
    <source>
        <strain evidence="3">JCM 18326</strain>
    </source>
</reference>
<dbReference type="Gene3D" id="1.10.101.10">
    <property type="entry name" value="PGBD-like superfamily/PGBD"/>
    <property type="match status" value="1"/>
</dbReference>
<evidence type="ECO:0000256" key="1">
    <source>
        <dbReference type="SAM" id="MobiDB-lite"/>
    </source>
</evidence>
<evidence type="ECO:0000313" key="3">
    <source>
        <dbReference type="Proteomes" id="UP001500298"/>
    </source>
</evidence>
<dbReference type="EMBL" id="BAABJX010000038">
    <property type="protein sequence ID" value="GAA4839609.1"/>
    <property type="molecule type" value="Genomic_DNA"/>
</dbReference>
<dbReference type="InterPro" id="IPR036365">
    <property type="entry name" value="PGBD-like_sf"/>
</dbReference>
<dbReference type="InterPro" id="IPR036366">
    <property type="entry name" value="PGBDSf"/>
</dbReference>
<dbReference type="SUPFAM" id="SSF47090">
    <property type="entry name" value="PGBD-like"/>
    <property type="match status" value="1"/>
</dbReference>
<evidence type="ECO:0008006" key="4">
    <source>
        <dbReference type="Google" id="ProtNLM"/>
    </source>
</evidence>
<dbReference type="Proteomes" id="UP001500298">
    <property type="component" value="Unassembled WGS sequence"/>
</dbReference>
<sequence length="138" mass="15015">MTGLLIGGALVAALLMTNSSKRLEITQPQKPTGPLTIATETKPAPPSGFPLRYGSQNNYVKRLQQAMLKIGDDYVKQSINKTGGADGKWGPGTEKARVHIGFPAQIDQTFYQSILKMAANNQKTDASSWWNWATLVLP</sequence>
<dbReference type="RefSeq" id="WP_345372468.1">
    <property type="nucleotide sequence ID" value="NZ_BAABJX010000038.1"/>
</dbReference>
<keyword evidence="3" id="KW-1185">Reference proteome</keyword>
<evidence type="ECO:0000313" key="2">
    <source>
        <dbReference type="EMBL" id="GAA4839609.1"/>
    </source>
</evidence>
<accession>A0ABP9DEU9</accession>
<comment type="caution">
    <text evidence="2">The sequence shown here is derived from an EMBL/GenBank/DDBJ whole genome shotgun (WGS) entry which is preliminary data.</text>
</comment>
<gene>
    <name evidence="2" type="ORF">GCM10023331_26010</name>
</gene>
<name>A0ABP9DEU9_9BACT</name>
<proteinExistence type="predicted"/>
<feature type="region of interest" description="Disordered" evidence="1">
    <location>
        <begin position="26"/>
        <end position="51"/>
    </location>
</feature>
<organism evidence="2 3">
    <name type="scientific">Algivirga pacifica</name>
    <dbReference type="NCBI Taxonomy" id="1162670"/>
    <lineage>
        <taxon>Bacteria</taxon>
        <taxon>Pseudomonadati</taxon>
        <taxon>Bacteroidota</taxon>
        <taxon>Cytophagia</taxon>
        <taxon>Cytophagales</taxon>
        <taxon>Flammeovirgaceae</taxon>
        <taxon>Algivirga</taxon>
    </lineage>
</organism>